<dbReference type="eggNOG" id="KOG3472">
    <property type="taxonomic scope" value="Eukaryota"/>
</dbReference>
<evidence type="ECO:0008006" key="8">
    <source>
        <dbReference type="Google" id="ProtNLM"/>
    </source>
</evidence>
<dbReference type="OrthoDB" id="269173at2759"/>
<protein>
    <recommendedName>
        <fullName evidence="8">DUF423 domain-containing protein</fullName>
    </recommendedName>
</protein>
<dbReference type="EMBL" id="JH767139">
    <property type="protein sequence ID" value="EQC39144.1"/>
    <property type="molecule type" value="Genomic_DNA"/>
</dbReference>
<name>T0QM42_SAPDV</name>
<dbReference type="PANTHER" id="PTHR43461:SF1">
    <property type="entry name" value="TRANSMEMBRANE PROTEIN 256"/>
    <property type="match status" value="1"/>
</dbReference>
<dbReference type="InterPro" id="IPR006696">
    <property type="entry name" value="DUF423"/>
</dbReference>
<dbReference type="VEuPathDB" id="FungiDB:SDRG_03350"/>
<sequence length="138" mass="14544">MALPSDDDGACRMKSERMSSKAVALASTSIWWKVGAVSGATAVLLGAFGAHGLKNRVTDPKLLKTWDTGAHYHLVHSLALLAVPFSRRPNLAGGLISSGIVFFSGSLYAIVLTDQKSLGMITPMGGLMFVAGWLSLLL</sequence>
<accession>T0QM42</accession>
<dbReference type="Proteomes" id="UP000030762">
    <property type="component" value="Unassembled WGS sequence"/>
</dbReference>
<keyword evidence="4 5" id="KW-0472">Membrane</keyword>
<comment type="subcellular location">
    <subcellularLocation>
        <location evidence="1">Membrane</location>
        <topology evidence="1">Multi-pass membrane protein</topology>
    </subcellularLocation>
</comment>
<dbReference type="RefSeq" id="XP_008607205.1">
    <property type="nucleotide sequence ID" value="XM_008608983.1"/>
</dbReference>
<gene>
    <name evidence="6" type="ORF">SDRG_03350</name>
</gene>
<feature type="transmembrane region" description="Helical" evidence="5">
    <location>
        <begin position="92"/>
        <end position="111"/>
    </location>
</feature>
<keyword evidence="3 5" id="KW-1133">Transmembrane helix</keyword>
<organism evidence="6 7">
    <name type="scientific">Saprolegnia diclina (strain VS20)</name>
    <dbReference type="NCBI Taxonomy" id="1156394"/>
    <lineage>
        <taxon>Eukaryota</taxon>
        <taxon>Sar</taxon>
        <taxon>Stramenopiles</taxon>
        <taxon>Oomycota</taxon>
        <taxon>Saprolegniomycetes</taxon>
        <taxon>Saprolegniales</taxon>
        <taxon>Saprolegniaceae</taxon>
        <taxon>Saprolegnia</taxon>
    </lineage>
</organism>
<dbReference type="PANTHER" id="PTHR43461">
    <property type="entry name" value="TRANSMEMBRANE PROTEIN 256"/>
    <property type="match status" value="1"/>
</dbReference>
<evidence type="ECO:0000256" key="2">
    <source>
        <dbReference type="ARBA" id="ARBA00022692"/>
    </source>
</evidence>
<feature type="transmembrane region" description="Helical" evidence="5">
    <location>
        <begin position="117"/>
        <end position="137"/>
    </location>
</feature>
<dbReference type="STRING" id="1156394.T0QM42"/>
<dbReference type="OMA" id="VEYQFYH"/>
<evidence type="ECO:0000256" key="3">
    <source>
        <dbReference type="ARBA" id="ARBA00022989"/>
    </source>
</evidence>
<evidence type="ECO:0000256" key="5">
    <source>
        <dbReference type="SAM" id="Phobius"/>
    </source>
</evidence>
<dbReference type="GeneID" id="19944077"/>
<keyword evidence="2 5" id="KW-0812">Transmembrane</keyword>
<reference evidence="6 7" key="1">
    <citation type="submission" date="2012-04" db="EMBL/GenBank/DDBJ databases">
        <title>The Genome Sequence of Saprolegnia declina VS20.</title>
        <authorList>
            <consortium name="The Broad Institute Genome Sequencing Platform"/>
            <person name="Russ C."/>
            <person name="Nusbaum C."/>
            <person name="Tyler B."/>
            <person name="van West P."/>
            <person name="Dieguez-Uribeondo J."/>
            <person name="de Bruijn I."/>
            <person name="Tripathy S."/>
            <person name="Jiang R."/>
            <person name="Young S.K."/>
            <person name="Zeng Q."/>
            <person name="Gargeya S."/>
            <person name="Fitzgerald M."/>
            <person name="Haas B."/>
            <person name="Abouelleil A."/>
            <person name="Alvarado L."/>
            <person name="Arachchi H.M."/>
            <person name="Berlin A."/>
            <person name="Chapman S.B."/>
            <person name="Goldberg J."/>
            <person name="Griggs A."/>
            <person name="Gujja S."/>
            <person name="Hansen M."/>
            <person name="Howarth C."/>
            <person name="Imamovic A."/>
            <person name="Larimer J."/>
            <person name="McCowen C."/>
            <person name="Montmayeur A."/>
            <person name="Murphy C."/>
            <person name="Neiman D."/>
            <person name="Pearson M."/>
            <person name="Priest M."/>
            <person name="Roberts A."/>
            <person name="Saif S."/>
            <person name="Shea T."/>
            <person name="Sisk P."/>
            <person name="Sykes S."/>
            <person name="Wortman J."/>
            <person name="Nusbaum C."/>
            <person name="Birren B."/>
        </authorList>
    </citation>
    <scope>NUCLEOTIDE SEQUENCE [LARGE SCALE GENOMIC DNA]</scope>
    <source>
        <strain evidence="6 7">VS20</strain>
    </source>
</reference>
<evidence type="ECO:0000313" key="6">
    <source>
        <dbReference type="EMBL" id="EQC39144.1"/>
    </source>
</evidence>
<dbReference type="AlphaFoldDB" id="T0QM42"/>
<dbReference type="GO" id="GO:0016020">
    <property type="term" value="C:membrane"/>
    <property type="evidence" value="ECO:0007669"/>
    <property type="project" value="UniProtKB-SubCell"/>
</dbReference>
<proteinExistence type="predicted"/>
<dbReference type="InParanoid" id="T0QM42"/>
<feature type="transmembrane region" description="Helical" evidence="5">
    <location>
        <begin position="22"/>
        <end position="49"/>
    </location>
</feature>
<evidence type="ECO:0000256" key="4">
    <source>
        <dbReference type="ARBA" id="ARBA00023136"/>
    </source>
</evidence>
<evidence type="ECO:0000313" key="7">
    <source>
        <dbReference type="Proteomes" id="UP000030762"/>
    </source>
</evidence>
<dbReference type="Pfam" id="PF04241">
    <property type="entry name" value="DUF423"/>
    <property type="match status" value="1"/>
</dbReference>
<keyword evidence="7" id="KW-1185">Reference proteome</keyword>
<evidence type="ECO:0000256" key="1">
    <source>
        <dbReference type="ARBA" id="ARBA00004141"/>
    </source>
</evidence>